<protein>
    <submittedName>
        <fullName evidence="9">MFS transporter, DHA2 family, multidrug resistance protein</fullName>
    </submittedName>
</protein>
<dbReference type="GO" id="GO:0005886">
    <property type="term" value="C:plasma membrane"/>
    <property type="evidence" value="ECO:0007669"/>
    <property type="project" value="UniProtKB-SubCell"/>
</dbReference>
<keyword evidence="2" id="KW-0813">Transport</keyword>
<organism evidence="9 10">
    <name type="scientific">Micromonospora coxensis</name>
    <dbReference type="NCBI Taxonomy" id="356852"/>
    <lineage>
        <taxon>Bacteria</taxon>
        <taxon>Bacillati</taxon>
        <taxon>Actinomycetota</taxon>
        <taxon>Actinomycetes</taxon>
        <taxon>Micromonosporales</taxon>
        <taxon>Micromonosporaceae</taxon>
        <taxon>Micromonospora</taxon>
    </lineage>
</organism>
<feature type="transmembrane region" description="Helical" evidence="7">
    <location>
        <begin position="16"/>
        <end position="40"/>
    </location>
</feature>
<dbReference type="Pfam" id="PF07690">
    <property type="entry name" value="MFS_1"/>
    <property type="match status" value="1"/>
</dbReference>
<dbReference type="AlphaFoldDB" id="A0A1C5JJG2"/>
<evidence type="ECO:0000256" key="1">
    <source>
        <dbReference type="ARBA" id="ARBA00004651"/>
    </source>
</evidence>
<keyword evidence="4 7" id="KW-0812">Transmembrane</keyword>
<feature type="transmembrane region" description="Helical" evidence="7">
    <location>
        <begin position="361"/>
        <end position="387"/>
    </location>
</feature>
<evidence type="ECO:0000256" key="7">
    <source>
        <dbReference type="SAM" id="Phobius"/>
    </source>
</evidence>
<feature type="transmembrane region" description="Helical" evidence="7">
    <location>
        <begin position="233"/>
        <end position="250"/>
    </location>
</feature>
<comment type="subcellular location">
    <subcellularLocation>
        <location evidence="1">Cell membrane</location>
        <topology evidence="1">Multi-pass membrane protein</topology>
    </subcellularLocation>
</comment>
<feature type="transmembrane region" description="Helical" evidence="7">
    <location>
        <begin position="109"/>
        <end position="130"/>
    </location>
</feature>
<evidence type="ECO:0000256" key="3">
    <source>
        <dbReference type="ARBA" id="ARBA00022475"/>
    </source>
</evidence>
<feature type="transmembrane region" description="Helical" evidence="7">
    <location>
        <begin position="84"/>
        <end position="103"/>
    </location>
</feature>
<keyword evidence="6 7" id="KW-0472">Membrane</keyword>
<dbReference type="SUPFAM" id="SSF103473">
    <property type="entry name" value="MFS general substrate transporter"/>
    <property type="match status" value="1"/>
</dbReference>
<feature type="transmembrane region" description="Helical" evidence="7">
    <location>
        <begin position="60"/>
        <end position="77"/>
    </location>
</feature>
<dbReference type="InterPro" id="IPR020846">
    <property type="entry name" value="MFS_dom"/>
</dbReference>
<dbReference type="PANTHER" id="PTHR42718:SF47">
    <property type="entry name" value="METHYL VIOLOGEN RESISTANCE PROTEIN SMVA"/>
    <property type="match status" value="1"/>
</dbReference>
<evidence type="ECO:0000256" key="2">
    <source>
        <dbReference type="ARBA" id="ARBA00022448"/>
    </source>
</evidence>
<dbReference type="PANTHER" id="PTHR42718">
    <property type="entry name" value="MAJOR FACILITATOR SUPERFAMILY MULTIDRUG TRANSPORTER MFSC"/>
    <property type="match status" value="1"/>
</dbReference>
<dbReference type="InterPro" id="IPR036259">
    <property type="entry name" value="MFS_trans_sf"/>
</dbReference>
<feature type="transmembrane region" description="Helical" evidence="7">
    <location>
        <begin position="477"/>
        <end position="499"/>
    </location>
</feature>
<accession>A0A1C5JJG2</accession>
<feature type="domain" description="Major facilitator superfamily (MFS) profile" evidence="8">
    <location>
        <begin position="18"/>
        <end position="501"/>
    </location>
</feature>
<feature type="transmembrane region" description="Helical" evidence="7">
    <location>
        <begin position="336"/>
        <end position="355"/>
    </location>
</feature>
<keyword evidence="3" id="KW-1003">Cell membrane</keyword>
<feature type="transmembrane region" description="Helical" evidence="7">
    <location>
        <begin position="308"/>
        <end position="329"/>
    </location>
</feature>
<keyword evidence="10" id="KW-1185">Reference proteome</keyword>
<dbReference type="Gene3D" id="1.20.1250.20">
    <property type="entry name" value="MFS general substrate transporter like domains"/>
    <property type="match status" value="1"/>
</dbReference>
<feature type="transmembrane region" description="Helical" evidence="7">
    <location>
        <begin position="271"/>
        <end position="296"/>
    </location>
</feature>
<dbReference type="CDD" id="cd17321">
    <property type="entry name" value="MFS_MMR_MDR_like"/>
    <property type="match status" value="1"/>
</dbReference>
<dbReference type="GO" id="GO:0022857">
    <property type="term" value="F:transmembrane transporter activity"/>
    <property type="evidence" value="ECO:0007669"/>
    <property type="project" value="InterPro"/>
</dbReference>
<dbReference type="RefSeq" id="WP_088977975.1">
    <property type="nucleotide sequence ID" value="NZ_LT607753.1"/>
</dbReference>
<evidence type="ECO:0000313" key="10">
    <source>
        <dbReference type="Proteomes" id="UP000198215"/>
    </source>
</evidence>
<dbReference type="PRINTS" id="PR01035">
    <property type="entry name" value="TCRTETA"/>
</dbReference>
<evidence type="ECO:0000256" key="6">
    <source>
        <dbReference type="ARBA" id="ARBA00023136"/>
    </source>
</evidence>
<feature type="transmembrane region" description="Helical" evidence="7">
    <location>
        <begin position="204"/>
        <end position="221"/>
    </location>
</feature>
<evidence type="ECO:0000256" key="4">
    <source>
        <dbReference type="ARBA" id="ARBA00022692"/>
    </source>
</evidence>
<dbReference type="InterPro" id="IPR011701">
    <property type="entry name" value="MFS"/>
</dbReference>
<sequence length="524" mass="53815">MTAQTMPRAGAGRREWIGLAVLALPTLLLALDLSVLYLALPRLSTELGADSTQQLWITDSYGFLIAGFLVTMGTLGDRVGRRRLLLIGATAFAVVSVAAAYAPNPETLILARALLGVAGATLMPSTLALISNMFRVPAQRAMAIGVWMSCFMGGMAVGPVIGGVLLAHFWWGSAFLLGVPVMVLLLVVAPILLPEYRAPQPGRLDPVSVALSLGAILPVIYGLKELARHGGRPLPALAIVGGALVGALFVRRQRRLADPLLDVRLFATRSFTVALLIFLLNGMVMGGIFLLVNQWLQLVEGLSPLRAGLLLVPQAVVMIGATMLAPLLARRFRPGHVMAVGQLVTAAGFLLLNGADDPGAQLVVLVALVLASAGMALPSALITDLIVGSVPPERAGSAASTSETFGEFGIALGVATLGSLSAAVYRGELDRTLPAGLTAEATGRARDGLARAVEVAGGLPGGAALLDAARAAYTDGLILTATAAAVLVGGLGVVAVVAFRSVPPYAPADAAPTGEPQPTAAVPH</sequence>
<dbReference type="EMBL" id="LT607753">
    <property type="protein sequence ID" value="SCG70618.1"/>
    <property type="molecule type" value="Genomic_DNA"/>
</dbReference>
<evidence type="ECO:0000313" key="9">
    <source>
        <dbReference type="EMBL" id="SCG70618.1"/>
    </source>
</evidence>
<proteinExistence type="predicted"/>
<dbReference type="InterPro" id="IPR001958">
    <property type="entry name" value="Tet-R_TetA/multi-R_MdtG-like"/>
</dbReference>
<keyword evidence="5 7" id="KW-1133">Transmembrane helix</keyword>
<dbReference type="PROSITE" id="PS50850">
    <property type="entry name" value="MFS"/>
    <property type="match status" value="1"/>
</dbReference>
<feature type="transmembrane region" description="Helical" evidence="7">
    <location>
        <begin position="142"/>
        <end position="162"/>
    </location>
</feature>
<evidence type="ECO:0000256" key="5">
    <source>
        <dbReference type="ARBA" id="ARBA00022989"/>
    </source>
</evidence>
<dbReference type="Proteomes" id="UP000198215">
    <property type="component" value="Chromosome I"/>
</dbReference>
<dbReference type="OrthoDB" id="9781469at2"/>
<feature type="transmembrane region" description="Helical" evidence="7">
    <location>
        <begin position="168"/>
        <end position="192"/>
    </location>
</feature>
<name>A0A1C5JJG2_9ACTN</name>
<reference evidence="10" key="1">
    <citation type="submission" date="2016-06" db="EMBL/GenBank/DDBJ databases">
        <authorList>
            <person name="Varghese N."/>
            <person name="Submissions Spin"/>
        </authorList>
    </citation>
    <scope>NUCLEOTIDE SEQUENCE [LARGE SCALE GENOMIC DNA]</scope>
    <source>
        <strain evidence="10">DSM 45161</strain>
    </source>
</reference>
<gene>
    <name evidence="9" type="ORF">GA0070614_4716</name>
</gene>
<evidence type="ECO:0000259" key="8">
    <source>
        <dbReference type="PROSITE" id="PS50850"/>
    </source>
</evidence>